<proteinExistence type="inferred from homology"/>
<comment type="similarity">
    <text evidence="1">Belongs to the short-chain dehydrogenases/reductases (SDR) family.</text>
</comment>
<name>A0ABY7TNZ8_9SPHN</name>
<dbReference type="SUPFAM" id="SSF51735">
    <property type="entry name" value="NAD(P)-binding Rossmann-fold domains"/>
    <property type="match status" value="1"/>
</dbReference>
<dbReference type="InterPro" id="IPR036291">
    <property type="entry name" value="NAD(P)-bd_dom_sf"/>
</dbReference>
<dbReference type="RefSeq" id="WP_273689866.1">
    <property type="nucleotide sequence ID" value="NZ_CP117411.1"/>
</dbReference>
<accession>A0ABY7TNZ8</accession>
<gene>
    <name evidence="3" type="ORF">PQ455_05345</name>
</gene>
<dbReference type="PROSITE" id="PS00061">
    <property type="entry name" value="ADH_SHORT"/>
    <property type="match status" value="1"/>
</dbReference>
<dbReference type="Proteomes" id="UP001220395">
    <property type="component" value="Chromosome"/>
</dbReference>
<sequence length="246" mass="26187">MNTDRTVLLTGAAGGMGAVFVQRFLGNGDTVVATDTSGEALGALLEKMGESDRLIVVQGDISDDASCREIAETARTKTGRIDVLVNVAGFFPIQPFLDISADDWRKIIDINLTGTAFMTKAALPLMVGRGWGRIINVGSASVYPGVPGQSHYVAAKAGVIGLTRSLAREFGRDGITVNLVAPGVTVTKAVKESFPEELLKEQIERRCIRREEKPDDLVGTVFFLASPDADFITGQSIIIDGGSLML</sequence>
<dbReference type="Gene3D" id="3.40.50.720">
    <property type="entry name" value="NAD(P)-binding Rossmann-like Domain"/>
    <property type="match status" value="1"/>
</dbReference>
<evidence type="ECO:0000259" key="2">
    <source>
        <dbReference type="SMART" id="SM00822"/>
    </source>
</evidence>
<dbReference type="Pfam" id="PF13561">
    <property type="entry name" value="adh_short_C2"/>
    <property type="match status" value="1"/>
</dbReference>
<dbReference type="EMBL" id="CP117411">
    <property type="protein sequence ID" value="WCT74655.1"/>
    <property type="molecule type" value="Genomic_DNA"/>
</dbReference>
<protein>
    <submittedName>
        <fullName evidence="3">SDR family NAD(P)-dependent oxidoreductase</fullName>
    </submittedName>
</protein>
<dbReference type="SMART" id="SM00822">
    <property type="entry name" value="PKS_KR"/>
    <property type="match status" value="1"/>
</dbReference>
<dbReference type="PRINTS" id="PR00080">
    <property type="entry name" value="SDRFAMILY"/>
</dbReference>
<feature type="domain" description="Ketoreductase" evidence="2">
    <location>
        <begin position="5"/>
        <end position="183"/>
    </location>
</feature>
<dbReference type="PRINTS" id="PR00081">
    <property type="entry name" value="GDHRDH"/>
</dbReference>
<dbReference type="CDD" id="cd05233">
    <property type="entry name" value="SDR_c"/>
    <property type="match status" value="1"/>
</dbReference>
<dbReference type="InterPro" id="IPR057326">
    <property type="entry name" value="KR_dom"/>
</dbReference>
<evidence type="ECO:0000256" key="1">
    <source>
        <dbReference type="ARBA" id="ARBA00006484"/>
    </source>
</evidence>
<evidence type="ECO:0000313" key="4">
    <source>
        <dbReference type="Proteomes" id="UP001220395"/>
    </source>
</evidence>
<organism evidence="3 4">
    <name type="scientific">Sphingomonas naphthae</name>
    <dbReference type="NCBI Taxonomy" id="1813468"/>
    <lineage>
        <taxon>Bacteria</taxon>
        <taxon>Pseudomonadati</taxon>
        <taxon>Pseudomonadota</taxon>
        <taxon>Alphaproteobacteria</taxon>
        <taxon>Sphingomonadales</taxon>
        <taxon>Sphingomonadaceae</taxon>
        <taxon>Sphingomonas</taxon>
    </lineage>
</organism>
<dbReference type="InterPro" id="IPR020904">
    <property type="entry name" value="Sc_DH/Rdtase_CS"/>
</dbReference>
<keyword evidence="4" id="KW-1185">Reference proteome</keyword>
<dbReference type="PANTHER" id="PTHR42879:SF2">
    <property type="entry name" value="3-OXOACYL-[ACYL-CARRIER-PROTEIN] REDUCTASE FABG"/>
    <property type="match status" value="1"/>
</dbReference>
<dbReference type="InterPro" id="IPR050259">
    <property type="entry name" value="SDR"/>
</dbReference>
<dbReference type="InterPro" id="IPR002347">
    <property type="entry name" value="SDR_fam"/>
</dbReference>
<evidence type="ECO:0000313" key="3">
    <source>
        <dbReference type="EMBL" id="WCT74655.1"/>
    </source>
</evidence>
<dbReference type="PANTHER" id="PTHR42879">
    <property type="entry name" value="3-OXOACYL-(ACYL-CARRIER-PROTEIN) REDUCTASE"/>
    <property type="match status" value="1"/>
</dbReference>
<reference evidence="3 4" key="1">
    <citation type="submission" date="2023-02" db="EMBL/GenBank/DDBJ databases">
        <title>Genome sequence of Sphingomonas naphthae.</title>
        <authorList>
            <person name="Kim S."/>
            <person name="Heo J."/>
            <person name="Kwon S.-W."/>
        </authorList>
    </citation>
    <scope>NUCLEOTIDE SEQUENCE [LARGE SCALE GENOMIC DNA]</scope>
    <source>
        <strain evidence="3 4">KACC 18716</strain>
    </source>
</reference>